<dbReference type="PANTHER" id="PTHR31623">
    <property type="entry name" value="F21J9.9"/>
    <property type="match status" value="1"/>
</dbReference>
<evidence type="ECO:0000256" key="2">
    <source>
        <dbReference type="ARBA" id="ARBA00022679"/>
    </source>
</evidence>
<proteinExistence type="inferred from homology"/>
<sequence length="450" mass="51395">MTRYSSLLVRCYAVLNRKQIPLLSQYHSSIFMFSSMKSYLNPYLWNRPFKGDTFLAYNKQYAHFSSVSNAEKETERKNQLEVEIISEEYIKPAYPTPDHLRMYEISDLDQVFQHIYSPFVYFYPNNHKKGSDLIDQDDFNFWKTTTTEEVSSIHKFLPVDPNSLELLFSKTYVAMIQVNVFSCGGIAIGLCTSHKIIDGISHATFLKAWAATSLGCLSRKIHPSFISPSISPPNPALPENATIFFSKLMLKQKICATRRFQLCSSSIMELKKKTAASSRVMAVTGLIWKCIMTASKAQSKATNCIPNSSLLVIPVNLRTRSIPPISPYAIGNIIWATQHRLVDDDLELDSIVRYIKTSIGRINGDFVEKMKGEEWLLKIEETLNEMEKDSCDENVDCILVTSMCNSGIYVLVNWFKWAINAMHKSLHLWAPSTQVQLHVANSQQQRKFFV</sequence>
<comment type="caution">
    <text evidence="4">The sequence shown here is derived from an EMBL/GenBank/DDBJ whole genome shotgun (WGS) entry which is preliminary data.</text>
</comment>
<dbReference type="InterPro" id="IPR023213">
    <property type="entry name" value="CAT-like_dom_sf"/>
</dbReference>
<dbReference type="Pfam" id="PF02458">
    <property type="entry name" value="Transferase"/>
    <property type="match status" value="1"/>
</dbReference>
<dbReference type="EMBL" id="JAYDYQ010001926">
    <property type="protein sequence ID" value="KAK4487365.1"/>
    <property type="molecule type" value="Genomic_DNA"/>
</dbReference>
<evidence type="ECO:0000313" key="5">
    <source>
        <dbReference type="Proteomes" id="UP001291926"/>
    </source>
</evidence>
<dbReference type="Gene3D" id="3.30.559.10">
    <property type="entry name" value="Chloramphenicol acetyltransferase-like domain"/>
    <property type="match status" value="3"/>
</dbReference>
<keyword evidence="5" id="KW-1185">Reference proteome</keyword>
<reference evidence="4 5" key="1">
    <citation type="journal article" date="2023" name="bioRxiv">
        <title>Genome report: Whole genome sequence and annotation of Penstemon davidsonii.</title>
        <authorList>
            <person name="Ostevik K.L."/>
            <person name="Alabady M."/>
            <person name="Zhang M."/>
            <person name="Rausher M.D."/>
        </authorList>
    </citation>
    <scope>NUCLEOTIDE SEQUENCE [LARGE SCALE GENOMIC DNA]</scope>
    <source>
        <strain evidence="4">DNT005</strain>
        <tissue evidence="4">Whole leaf</tissue>
    </source>
</reference>
<evidence type="ECO:0000256" key="1">
    <source>
        <dbReference type="ARBA" id="ARBA00009861"/>
    </source>
</evidence>
<gene>
    <name evidence="4" type="ORF">RD792_006011</name>
</gene>
<name>A0ABR0DDP2_9LAMI</name>
<dbReference type="PANTHER" id="PTHR31623:SF55">
    <property type="entry name" value="VINORINE SYNTHASE"/>
    <property type="match status" value="1"/>
</dbReference>
<organism evidence="4 5">
    <name type="scientific">Penstemon davidsonii</name>
    <dbReference type="NCBI Taxonomy" id="160366"/>
    <lineage>
        <taxon>Eukaryota</taxon>
        <taxon>Viridiplantae</taxon>
        <taxon>Streptophyta</taxon>
        <taxon>Embryophyta</taxon>
        <taxon>Tracheophyta</taxon>
        <taxon>Spermatophyta</taxon>
        <taxon>Magnoliopsida</taxon>
        <taxon>eudicotyledons</taxon>
        <taxon>Gunneridae</taxon>
        <taxon>Pentapetalae</taxon>
        <taxon>asterids</taxon>
        <taxon>lamiids</taxon>
        <taxon>Lamiales</taxon>
        <taxon>Plantaginaceae</taxon>
        <taxon>Cheloneae</taxon>
        <taxon>Penstemon</taxon>
    </lineage>
</organism>
<accession>A0ABR0DDP2</accession>
<evidence type="ECO:0000313" key="4">
    <source>
        <dbReference type="EMBL" id="KAK4487365.1"/>
    </source>
</evidence>
<comment type="similarity">
    <text evidence="1">Belongs to the plant acyltransferase family.</text>
</comment>
<evidence type="ECO:0000256" key="3">
    <source>
        <dbReference type="ARBA" id="ARBA00023315"/>
    </source>
</evidence>
<protein>
    <submittedName>
        <fullName evidence="4">Uncharacterized protein</fullName>
    </submittedName>
</protein>
<dbReference type="Proteomes" id="UP001291926">
    <property type="component" value="Unassembled WGS sequence"/>
</dbReference>
<keyword evidence="2" id="KW-0808">Transferase</keyword>
<keyword evidence="3" id="KW-0012">Acyltransferase</keyword>